<feature type="compositionally biased region" description="Low complexity" evidence="2">
    <location>
        <begin position="692"/>
        <end position="706"/>
    </location>
</feature>
<feature type="compositionally biased region" description="Polar residues" evidence="2">
    <location>
        <begin position="786"/>
        <end position="805"/>
    </location>
</feature>
<dbReference type="FunFam" id="3.40.50.1820:FF:000004">
    <property type="entry name" value="Protein FAM135A isoform a"/>
    <property type="match status" value="1"/>
</dbReference>
<name>A0ABD3W696_SINWO</name>
<feature type="region of interest" description="Disordered" evidence="2">
    <location>
        <begin position="424"/>
        <end position="446"/>
    </location>
</feature>
<reference evidence="4 5" key="1">
    <citation type="submission" date="2024-11" db="EMBL/GenBank/DDBJ databases">
        <title>Chromosome-level genome assembly of the freshwater bivalve Anodonta woodiana.</title>
        <authorList>
            <person name="Chen X."/>
        </authorList>
    </citation>
    <scope>NUCLEOTIDE SEQUENCE [LARGE SCALE GENOMIC DNA]</scope>
    <source>
        <strain evidence="4">MN2024</strain>
        <tissue evidence="4">Gills</tissue>
    </source>
</reference>
<feature type="compositionally biased region" description="Polar residues" evidence="2">
    <location>
        <begin position="602"/>
        <end position="627"/>
    </location>
</feature>
<dbReference type="EMBL" id="JBJQND010000008">
    <property type="protein sequence ID" value="KAL3869417.1"/>
    <property type="molecule type" value="Genomic_DNA"/>
</dbReference>
<comment type="caution">
    <text evidence="4">The sequence shown here is derived from an EMBL/GenBank/DDBJ whole genome shotgun (WGS) entry which is preliminary data.</text>
</comment>
<feature type="compositionally biased region" description="Basic and acidic residues" evidence="2">
    <location>
        <begin position="591"/>
        <end position="601"/>
    </location>
</feature>
<evidence type="ECO:0000313" key="5">
    <source>
        <dbReference type="Proteomes" id="UP001634394"/>
    </source>
</evidence>
<comment type="similarity">
    <text evidence="1">Belongs to the FAM135 family.</text>
</comment>
<sequence>MSELQATIEFSVELNKFYNVDLFQRGYYQIRTALKSPPKVPSKTEITLQKSPAEVNYPPAHVVNEVAVSRTFQILYRNEDLAINDVVLYRFHSLVESTRLEEEIKNLEINLTFELWFTEEENGCPDISNGAGDKMECVSQRTLQLHFNPTKGLHHFVPILFDYFHLCALEVLIHGTLIALHQPFLSVPRQPKSAWSARNPEHSTLETIYFGVRPLSGDPAKCSLVNLHQAWQMHHRICNMLLSSYESLQACFEIYLRDHLSSRFKLEHVDCHRKLQKVMGNIQDLDNEEELIQNSTRDITQLCAGNVILWTQFLEVVTLDESILTYLAKEHHTARVKRFAEAFFTHDYPKNNCLDCYEPSYHGHSDFATMVRASTYLRSIPPIVVECLELDGDHTTLPIIFEDIYMDHKASVVDMTDMAGKFGPKSSPVLKPKAQNSPSSQMKPKKNFIKNIKPDSFKRPSYSCVEAESQKNNPKDVVLVGYRQKMSRIEVNPTKNLRLIELGTLSPCQSATDKEVPSVGRRRSTESLPEYVKVARRSLREKKRHNKSSIITADFGGSDPNFRAVKVLDHGPRGKFQRSNTDPISSLPVSTRDKEGVKSLHSETSMLSGSKDCSNSKDSTSTGLPNVTIRNMETDSFKKHLDFEDGLIRSLSDTLEDDDNDDDDDDDDHSDDDNNVQNGYDEFFEDSFGKNSSDALSPSSGRSSSSDLVPTVDVGKVTRTKHVLTVADIVTKSDIDIKLFSTSKSNESDLVQFSETKESTEITTGSLFSQVDTDLNKHIRKEKSGSIPNLQAPTPVTGSQASLSKDSGIITHGSDDQSDSDQEEVTVIQLLKEEYQKSNQQRMDDTDSFVTEDSSLHNSGITLASHSYYKASSDSNILKSVDDQHVQSDQRVSRSSEVISSSSSFPDLTKCTVSSPSKLVSDQVCHSTVNFVKMREDLKKKLKYQGHLYSEYPTMASTSPYFLLPEVEDTLDGCHLIVCCHGLDGNSADLRLVKTYLEISLPGYRLEFLMSECNQEDTFADFDTMTDRLVREILSHIDLYGLHVARVSFVGHSLGNIIIRSALPRQELKHLIPKMHTMLSLSGPHLGTLYNSSGLVNMGMWFMQKWKKSGSLLQLSLKDHQDPRQTFLFKLSQKPGLEYFKNVLLVGSSQDRYVPYHSSRIEMCKPAQRDVSGLGSVYAEMVANILTPIVNSPQCKLIRYDVFHALPSTANTIIGRAAHIAVLDSEIFIEKFFMVTGLKYFK</sequence>
<evidence type="ECO:0000256" key="2">
    <source>
        <dbReference type="SAM" id="MobiDB-lite"/>
    </source>
</evidence>
<dbReference type="PANTHER" id="PTHR12482">
    <property type="entry name" value="LIPASE ROG1-RELATED-RELATED"/>
    <property type="match status" value="1"/>
</dbReference>
<protein>
    <recommendedName>
        <fullName evidence="3">DUF676 domain-containing protein</fullName>
    </recommendedName>
</protein>
<evidence type="ECO:0000259" key="3">
    <source>
        <dbReference type="Pfam" id="PF05057"/>
    </source>
</evidence>
<dbReference type="Gene3D" id="3.40.50.1820">
    <property type="entry name" value="alpha/beta hydrolase"/>
    <property type="match status" value="1"/>
</dbReference>
<gene>
    <name evidence="4" type="ORF">ACJMK2_042101</name>
</gene>
<accession>A0ABD3W696</accession>
<feature type="compositionally biased region" description="Acidic residues" evidence="2">
    <location>
        <begin position="654"/>
        <end position="674"/>
    </location>
</feature>
<dbReference type="InterPro" id="IPR044294">
    <property type="entry name" value="Lipase-like"/>
</dbReference>
<proteinExistence type="inferred from homology"/>
<keyword evidence="5" id="KW-1185">Reference proteome</keyword>
<dbReference type="InterPro" id="IPR029058">
    <property type="entry name" value="AB_hydrolase_fold"/>
</dbReference>
<feature type="compositionally biased region" description="Polar residues" evidence="2">
    <location>
        <begin position="577"/>
        <end position="589"/>
    </location>
</feature>
<dbReference type="PANTHER" id="PTHR12482:SF5">
    <property type="entry name" value="DUF676 DOMAIN-CONTAINING PROTEIN"/>
    <property type="match status" value="1"/>
</dbReference>
<evidence type="ECO:0000256" key="1">
    <source>
        <dbReference type="ARBA" id="ARBA00007949"/>
    </source>
</evidence>
<dbReference type="SUPFAM" id="SSF53474">
    <property type="entry name" value="alpha/beta-Hydrolases"/>
    <property type="match status" value="1"/>
</dbReference>
<dbReference type="AlphaFoldDB" id="A0ABD3W696"/>
<feature type="region of interest" description="Disordered" evidence="2">
    <location>
        <begin position="653"/>
        <end position="709"/>
    </location>
</feature>
<dbReference type="Proteomes" id="UP001634394">
    <property type="component" value="Unassembled WGS sequence"/>
</dbReference>
<feature type="domain" description="DUF676" evidence="3">
    <location>
        <begin position="973"/>
        <end position="1165"/>
    </location>
</feature>
<feature type="region of interest" description="Disordered" evidence="2">
    <location>
        <begin position="570"/>
        <end position="627"/>
    </location>
</feature>
<feature type="region of interest" description="Disordered" evidence="2">
    <location>
        <begin position="782"/>
        <end position="823"/>
    </location>
</feature>
<dbReference type="InterPro" id="IPR022122">
    <property type="entry name" value="DUF3657"/>
</dbReference>
<dbReference type="Pfam" id="PF12394">
    <property type="entry name" value="DUF3657"/>
    <property type="match status" value="1"/>
</dbReference>
<organism evidence="4 5">
    <name type="scientific">Sinanodonta woodiana</name>
    <name type="common">Chinese pond mussel</name>
    <name type="synonym">Anodonta woodiana</name>
    <dbReference type="NCBI Taxonomy" id="1069815"/>
    <lineage>
        <taxon>Eukaryota</taxon>
        <taxon>Metazoa</taxon>
        <taxon>Spiralia</taxon>
        <taxon>Lophotrochozoa</taxon>
        <taxon>Mollusca</taxon>
        <taxon>Bivalvia</taxon>
        <taxon>Autobranchia</taxon>
        <taxon>Heteroconchia</taxon>
        <taxon>Palaeoheterodonta</taxon>
        <taxon>Unionida</taxon>
        <taxon>Unionoidea</taxon>
        <taxon>Unionidae</taxon>
        <taxon>Unioninae</taxon>
        <taxon>Sinanodonta</taxon>
    </lineage>
</organism>
<dbReference type="InterPro" id="IPR007751">
    <property type="entry name" value="DUF676_lipase-like"/>
</dbReference>
<evidence type="ECO:0000313" key="4">
    <source>
        <dbReference type="EMBL" id="KAL3869417.1"/>
    </source>
</evidence>
<dbReference type="Pfam" id="PF05057">
    <property type="entry name" value="DUF676"/>
    <property type="match status" value="1"/>
</dbReference>